<evidence type="ECO:0000256" key="2">
    <source>
        <dbReference type="SAM" id="MobiDB-lite"/>
    </source>
</evidence>
<feature type="region of interest" description="Disordered" evidence="2">
    <location>
        <begin position="637"/>
        <end position="673"/>
    </location>
</feature>
<feature type="compositionally biased region" description="Polar residues" evidence="2">
    <location>
        <begin position="351"/>
        <end position="364"/>
    </location>
</feature>
<feature type="compositionally biased region" description="Basic and acidic residues" evidence="2">
    <location>
        <begin position="568"/>
        <end position="581"/>
    </location>
</feature>
<evidence type="ECO:0000256" key="1">
    <source>
        <dbReference type="SAM" id="Coils"/>
    </source>
</evidence>
<feature type="region of interest" description="Disordered" evidence="2">
    <location>
        <begin position="568"/>
        <end position="603"/>
    </location>
</feature>
<feature type="compositionally biased region" description="Polar residues" evidence="2">
    <location>
        <begin position="161"/>
        <end position="179"/>
    </location>
</feature>
<protein>
    <submittedName>
        <fullName evidence="3">Uncharacterized protein</fullName>
    </submittedName>
</protein>
<feature type="region of interest" description="Disordered" evidence="2">
    <location>
        <begin position="1"/>
        <end position="98"/>
    </location>
</feature>
<accession>A0A0G4F5N4</accession>
<feature type="compositionally biased region" description="Polar residues" evidence="2">
    <location>
        <begin position="582"/>
        <end position="600"/>
    </location>
</feature>
<evidence type="ECO:0000313" key="3">
    <source>
        <dbReference type="EMBL" id="CEM07441.1"/>
    </source>
</evidence>
<dbReference type="EMBL" id="CDMZ01000128">
    <property type="protein sequence ID" value="CEM07441.1"/>
    <property type="molecule type" value="Genomic_DNA"/>
</dbReference>
<feature type="compositionally biased region" description="Basic and acidic residues" evidence="2">
    <location>
        <begin position="645"/>
        <end position="663"/>
    </location>
</feature>
<keyword evidence="1" id="KW-0175">Coiled coil</keyword>
<feature type="compositionally biased region" description="Low complexity" evidence="2">
    <location>
        <begin position="428"/>
        <end position="437"/>
    </location>
</feature>
<feature type="coiled-coil region" evidence="1">
    <location>
        <begin position="609"/>
        <end position="636"/>
    </location>
</feature>
<feature type="region of interest" description="Disordered" evidence="2">
    <location>
        <begin position="793"/>
        <end position="839"/>
    </location>
</feature>
<feature type="region of interest" description="Disordered" evidence="2">
    <location>
        <begin position="854"/>
        <end position="881"/>
    </location>
</feature>
<feature type="compositionally biased region" description="Basic and acidic residues" evidence="2">
    <location>
        <begin position="854"/>
        <end position="870"/>
    </location>
</feature>
<name>A0A0G4F5N4_9ALVE</name>
<sequence length="881" mass="93534">MYPSTVGHGGGQHASHYPAPLSHSQGALPHPPPPHGHARLPTSYLRPGYGQVTGSRDGGAMGRNSPTNSVAGSVKSLQLSSSGQLMHPPPSPYAQSLYHQMPPHTQTAAAHPLHTHASVYSHNHSHPAMPQSIALPHPSHAMHTHGHANEASRAGPIPPLAQSSRPPSTANLSSLNLNFTLPDGRVPPQTVTNTDDALLPTQQPRTRPRPQRGETGHPAVGTQTETDKDAPRRTGVAAESAAPGGATKETGDPNCSMVTPKKDKKERMPPAGGTLESGGGGGKANKDRQADEHPLPALAPQDLLGLPQLTGPHPCGGASCLAQRPSRDQKKPPCPDVMTPNIAASGPADASSRTLTHVTASSGPPQDMDVRTLKKASPAQREQERSEAGNSASRKGGGDLSPTQSTATAGGGAGTSASAYGGMGGLGALTATPTAIKKTPKKTGGVRGKDKEKERDERLRLEGQVTLLQNQKEKETRLLRSENSELRSELESLQENLMKTEEDVKGLRRVNEQLQRENEELQRERETEYLVEEEAEGLRRIVENERSKNLHLEEERRQLEVEKGALVERLSKMETGRKNSKDQTAQAGGETTPTDSNSKSVPMAVPKNLWSLVERLETAEEENERLRFQLLQAREETGGTSGEMIPRDHVEKNRDGGVEKEVSGDAPSPSQAEVAEGLWRENLRLQVSASRWSSLCLSTFKLLTLAADGLEGKVEEGKASGGGGGDVLEAVRCVAPEALESGGGSGREGGRDTEGTARALRSIAARMAESIPGLSLDLQHTRPKDAHAFREPAEVSGNGKGKDHAGQAGHVQSVGVKGEGRPLHAGAEGEPERLRVSGGIPVIASPRAWEENLLIREGGKEEGKGDRGAAEEDATDWLIPN</sequence>
<reference evidence="3" key="1">
    <citation type="submission" date="2014-11" db="EMBL/GenBank/DDBJ databases">
        <authorList>
            <person name="Otto D Thomas"/>
            <person name="Naeem Raeece"/>
        </authorList>
    </citation>
    <scope>NUCLEOTIDE SEQUENCE</scope>
</reference>
<feature type="compositionally biased region" description="Basic and acidic residues" evidence="2">
    <location>
        <begin position="447"/>
        <end position="461"/>
    </location>
</feature>
<proteinExistence type="predicted"/>
<dbReference type="AlphaFoldDB" id="A0A0G4F5N4"/>
<feature type="compositionally biased region" description="Basic and acidic residues" evidence="2">
    <location>
        <begin position="284"/>
        <end position="294"/>
    </location>
</feature>
<feature type="region of interest" description="Disordered" evidence="2">
    <location>
        <begin position="120"/>
        <end position="463"/>
    </location>
</feature>
<feature type="compositionally biased region" description="Polar residues" evidence="2">
    <location>
        <begin position="64"/>
        <end position="84"/>
    </location>
</feature>
<gene>
    <name evidence="3" type="ORF">Cvel_15236</name>
</gene>
<dbReference type="VEuPathDB" id="CryptoDB:Cvel_15236"/>
<organism evidence="3">
    <name type="scientific">Chromera velia CCMP2878</name>
    <dbReference type="NCBI Taxonomy" id="1169474"/>
    <lineage>
        <taxon>Eukaryota</taxon>
        <taxon>Sar</taxon>
        <taxon>Alveolata</taxon>
        <taxon>Colpodellida</taxon>
        <taxon>Chromeraceae</taxon>
        <taxon>Chromera</taxon>
    </lineage>
</organism>